<proteinExistence type="predicted"/>
<name>A0A7M1AWG6_9BACT</name>
<reference evidence="1 2" key="1">
    <citation type="submission" date="2019-06" db="EMBL/GenBank/DDBJ databases">
        <title>Sulfurimonas gotlandica sp. nov., a chemoautotrophic and psychrotolerant epsilonproteobacterium isolated from a pelagic redoxcline, and an emended description of the genus Sulfurimonas.</title>
        <authorList>
            <person name="Wang S."/>
            <person name="Jiang L."/>
            <person name="Shao Z."/>
        </authorList>
    </citation>
    <scope>NUCLEOTIDE SEQUENCE [LARGE SCALE GENOMIC DNA]</scope>
    <source>
        <strain evidence="1 2">B2</strain>
    </source>
</reference>
<dbReference type="AlphaFoldDB" id="A0A7M1AWG6"/>
<gene>
    <name evidence="1" type="ORF">FJR03_08440</name>
</gene>
<dbReference type="EMBL" id="CP041165">
    <property type="protein sequence ID" value="QOP41765.1"/>
    <property type="molecule type" value="Genomic_DNA"/>
</dbReference>
<evidence type="ECO:0000313" key="1">
    <source>
        <dbReference type="EMBL" id="QOP41765.1"/>
    </source>
</evidence>
<organism evidence="1 2">
    <name type="scientific">Sulfurimonas marina</name>
    <dbReference type="NCBI Taxonomy" id="2590551"/>
    <lineage>
        <taxon>Bacteria</taxon>
        <taxon>Pseudomonadati</taxon>
        <taxon>Campylobacterota</taxon>
        <taxon>Epsilonproteobacteria</taxon>
        <taxon>Campylobacterales</taxon>
        <taxon>Sulfurimonadaceae</taxon>
        <taxon>Sulfurimonas</taxon>
    </lineage>
</organism>
<dbReference type="KEGG" id="smax:FJR03_08440"/>
<keyword evidence="2" id="KW-1185">Reference proteome</keyword>
<accession>A0A7M1AWG6</accession>
<dbReference type="Gene3D" id="3.30.70.2200">
    <property type="match status" value="1"/>
</dbReference>
<dbReference type="RefSeq" id="WP_193113084.1">
    <property type="nucleotide sequence ID" value="NZ_CP041165.1"/>
</dbReference>
<protein>
    <submittedName>
        <fullName evidence="1">Uncharacterized protein</fullName>
    </submittedName>
</protein>
<dbReference type="Proteomes" id="UP000593910">
    <property type="component" value="Chromosome"/>
</dbReference>
<evidence type="ECO:0000313" key="2">
    <source>
        <dbReference type="Proteomes" id="UP000593910"/>
    </source>
</evidence>
<sequence length="243" mass="27524">MQRSQTYIAIDDTDEIAYFTSTGEICEELRAHLDAKNIKTTPVTRHQLLLDHRVPYTSHNSSMCFSAEFNPVELEEFKVYAIAHLTKQSAPSSAPALCICQYKDIVSKEDLIEYGVKTKNTLMTPHQAYITAQKHKIFLLSLKENDQGVVGALAGVALRISGNDGAMKGRIDIGQEFSTYDDIEALEHFDEILLINGKKVNPSYPIYTKEFLKGVCIDHKCVLLLEEENNFYKPLSRKQILEY</sequence>